<dbReference type="InterPro" id="IPR014729">
    <property type="entry name" value="Rossmann-like_a/b/a_fold"/>
</dbReference>
<evidence type="ECO:0000256" key="10">
    <source>
        <dbReference type="ARBA" id="ARBA00032806"/>
    </source>
</evidence>
<dbReference type="PANTHER" id="PTHR21299:SF1">
    <property type="entry name" value="PANTOATE--BETA-ALANINE LIGASE"/>
    <property type="match status" value="1"/>
</dbReference>
<evidence type="ECO:0000256" key="4">
    <source>
        <dbReference type="ARBA" id="ARBA00015647"/>
    </source>
</evidence>
<dbReference type="InterPro" id="IPR042176">
    <property type="entry name" value="Pantoate_ligase_C"/>
</dbReference>
<evidence type="ECO:0000256" key="8">
    <source>
        <dbReference type="ARBA" id="ARBA00022840"/>
    </source>
</evidence>
<dbReference type="GO" id="GO:0004592">
    <property type="term" value="F:pantoate-beta-alanine ligase activity"/>
    <property type="evidence" value="ECO:0007669"/>
    <property type="project" value="UniProtKB-EC"/>
</dbReference>
<dbReference type="PANTHER" id="PTHR21299">
    <property type="entry name" value="CYTIDYLATE KINASE/PANTOATE-BETA-ALANINE LIGASE"/>
    <property type="match status" value="1"/>
</dbReference>
<dbReference type="Gene3D" id="3.30.1300.10">
    <property type="entry name" value="Pantoate-beta-alanine ligase, C-terminal domain"/>
    <property type="match status" value="1"/>
</dbReference>
<comment type="similarity">
    <text evidence="2">Belongs to the pantothenate synthetase family.</text>
</comment>
<protein>
    <recommendedName>
        <fullName evidence="4">Pantoate--beta-alanine ligase</fullName>
        <ecNumber evidence="3">6.3.2.1</ecNumber>
    </recommendedName>
    <alternativeName>
        <fullName evidence="10">Pantoate-activating enzyme</fullName>
    </alternativeName>
    <alternativeName>
        <fullName evidence="9">Pantothenate synthetase</fullName>
    </alternativeName>
</protein>
<dbReference type="InterPro" id="IPR003721">
    <property type="entry name" value="Pantoate_ligase"/>
</dbReference>
<dbReference type="HAMAP" id="MF_00158">
    <property type="entry name" value="PanC"/>
    <property type="match status" value="1"/>
</dbReference>
<dbReference type="GO" id="GO:0005524">
    <property type="term" value="F:ATP binding"/>
    <property type="evidence" value="ECO:0007669"/>
    <property type="project" value="UniProtKB-KW"/>
</dbReference>
<evidence type="ECO:0000256" key="7">
    <source>
        <dbReference type="ARBA" id="ARBA00022741"/>
    </source>
</evidence>
<dbReference type="InParanoid" id="A0A316Z1V9"/>
<dbReference type="EMBL" id="KZ819634">
    <property type="protein sequence ID" value="PWN94163.1"/>
    <property type="molecule type" value="Genomic_DNA"/>
</dbReference>
<dbReference type="NCBIfam" id="TIGR00018">
    <property type="entry name" value="panC"/>
    <property type="match status" value="1"/>
</dbReference>
<evidence type="ECO:0000313" key="13">
    <source>
        <dbReference type="Proteomes" id="UP000245768"/>
    </source>
</evidence>
<dbReference type="GeneID" id="37042686"/>
<name>A0A316Z1V9_9BASI</name>
<evidence type="ECO:0000256" key="5">
    <source>
        <dbReference type="ARBA" id="ARBA00022598"/>
    </source>
</evidence>
<dbReference type="AlphaFoldDB" id="A0A316Z1V9"/>
<accession>A0A316Z1V9</accession>
<evidence type="ECO:0000256" key="1">
    <source>
        <dbReference type="ARBA" id="ARBA00004990"/>
    </source>
</evidence>
<keyword evidence="7" id="KW-0547">Nucleotide-binding</keyword>
<evidence type="ECO:0000256" key="11">
    <source>
        <dbReference type="ARBA" id="ARBA00048258"/>
    </source>
</evidence>
<dbReference type="GO" id="GO:0015940">
    <property type="term" value="P:pantothenate biosynthetic process"/>
    <property type="evidence" value="ECO:0007669"/>
    <property type="project" value="UniProtKB-UniPathway"/>
</dbReference>
<dbReference type="OrthoDB" id="2020436at2759"/>
<dbReference type="FunFam" id="3.40.50.620:FF:000013">
    <property type="entry name" value="Pantothenate synthetase"/>
    <property type="match status" value="1"/>
</dbReference>
<dbReference type="UniPathway" id="UPA00028">
    <property type="reaction ID" value="UER00005"/>
</dbReference>
<dbReference type="Proteomes" id="UP000245768">
    <property type="component" value="Unassembled WGS sequence"/>
</dbReference>
<keyword evidence="13" id="KW-1185">Reference proteome</keyword>
<sequence>MLSRSQAAFRLRLSASRVSIVGAARLRPRTSLAPVPASQFHSSTRRHFTAPSATLRQSQELPKAPFPIFTTVNDFRTWRKKAEKEGKTVGFVPTMGALHDGHLSLVKASLAENDLTVVSIFVNPAQFAPTEDLAAYPRTLPSDIEALEKLAAGSATSPSSSSSSSSHGGIAAIFAPTVTEMYPSPDGKAFTQHVADQVGAFVEVHGLQHEMEGASRPTFFRGVATVCTKLFHIVAPHRAYFGQKDIQQAILLRRLVLDLCFAHPEGPEAVRVLPTSRDPGDGLALSSRNAYLTQKARPYATALYKALQAGQAAWEQHVQGQGQERVAETLRRAREVAQQEAERAAEDGIQIDVLYISLNDPISLGSLEGATGDGGKRGAILSGAAMIKDGPDGRATRLIDNVLLGFAM</sequence>
<keyword evidence="8" id="KW-0067">ATP-binding</keyword>
<keyword evidence="5 12" id="KW-0436">Ligase</keyword>
<dbReference type="SUPFAM" id="SSF52374">
    <property type="entry name" value="Nucleotidylyl transferase"/>
    <property type="match status" value="1"/>
</dbReference>
<dbReference type="Gene3D" id="3.40.50.620">
    <property type="entry name" value="HUPs"/>
    <property type="match status" value="1"/>
</dbReference>
<gene>
    <name evidence="12" type="ORF">FA10DRAFT_264731</name>
</gene>
<dbReference type="EC" id="6.3.2.1" evidence="3"/>
<dbReference type="STRING" id="215250.A0A316Z1V9"/>
<dbReference type="RefSeq" id="XP_025381361.1">
    <property type="nucleotide sequence ID" value="XM_025520770.1"/>
</dbReference>
<dbReference type="FunCoup" id="A0A316Z1V9">
    <property type="interactions" value="288"/>
</dbReference>
<evidence type="ECO:0000256" key="9">
    <source>
        <dbReference type="ARBA" id="ARBA00029902"/>
    </source>
</evidence>
<reference evidence="12" key="1">
    <citation type="journal article" date="2018" name="Mol. Biol. Evol.">
        <title>Broad Genomic Sampling Reveals a Smut Pathogenic Ancestry of the Fungal Clade Ustilaginomycotina.</title>
        <authorList>
            <person name="Kijpornyongpan T."/>
            <person name="Mondo S.J."/>
            <person name="Barry K."/>
            <person name="Sandor L."/>
            <person name="Lee J."/>
            <person name="Lipzen A."/>
            <person name="Pangilinan J."/>
            <person name="LaButti K."/>
            <person name="Hainaut M."/>
            <person name="Henrissat B."/>
            <person name="Grigoriev I.V."/>
            <person name="Spatafora J.W."/>
            <person name="Aime M.C."/>
        </authorList>
    </citation>
    <scope>NUCLEOTIDE SEQUENCE [LARGE SCALE GENOMIC DNA]</scope>
    <source>
        <strain evidence="12">MCA 4198</strain>
    </source>
</reference>
<comment type="pathway">
    <text evidence="1">Cofactor biosynthesis; (R)-pantothenate biosynthesis; (R)-pantothenate from (R)-pantoate and beta-alanine: step 1/1.</text>
</comment>
<comment type="catalytic activity">
    <reaction evidence="11">
        <text>(R)-pantoate + beta-alanine + ATP = (R)-pantothenate + AMP + diphosphate + H(+)</text>
        <dbReference type="Rhea" id="RHEA:10912"/>
        <dbReference type="ChEBI" id="CHEBI:15378"/>
        <dbReference type="ChEBI" id="CHEBI:15980"/>
        <dbReference type="ChEBI" id="CHEBI:29032"/>
        <dbReference type="ChEBI" id="CHEBI:30616"/>
        <dbReference type="ChEBI" id="CHEBI:33019"/>
        <dbReference type="ChEBI" id="CHEBI:57966"/>
        <dbReference type="ChEBI" id="CHEBI:456215"/>
        <dbReference type="EC" id="6.3.2.1"/>
    </reaction>
</comment>
<keyword evidence="6" id="KW-0566">Pantothenate biosynthesis</keyword>
<dbReference type="Pfam" id="PF02569">
    <property type="entry name" value="Pantoate_ligase"/>
    <property type="match status" value="1"/>
</dbReference>
<evidence type="ECO:0000313" key="12">
    <source>
        <dbReference type="EMBL" id="PWN94163.1"/>
    </source>
</evidence>
<evidence type="ECO:0000256" key="2">
    <source>
        <dbReference type="ARBA" id="ARBA00009256"/>
    </source>
</evidence>
<evidence type="ECO:0000256" key="6">
    <source>
        <dbReference type="ARBA" id="ARBA00022655"/>
    </source>
</evidence>
<organism evidence="12 13">
    <name type="scientific">Acaromyces ingoldii</name>
    <dbReference type="NCBI Taxonomy" id="215250"/>
    <lineage>
        <taxon>Eukaryota</taxon>
        <taxon>Fungi</taxon>
        <taxon>Dikarya</taxon>
        <taxon>Basidiomycota</taxon>
        <taxon>Ustilaginomycotina</taxon>
        <taxon>Exobasidiomycetes</taxon>
        <taxon>Exobasidiales</taxon>
        <taxon>Cryptobasidiaceae</taxon>
        <taxon>Acaromyces</taxon>
    </lineage>
</organism>
<evidence type="ECO:0000256" key="3">
    <source>
        <dbReference type="ARBA" id="ARBA00012219"/>
    </source>
</evidence>
<proteinExistence type="inferred from homology"/>